<feature type="transmembrane region" description="Helical" evidence="7">
    <location>
        <begin position="138"/>
        <end position="156"/>
    </location>
</feature>
<dbReference type="Pfam" id="PF01569">
    <property type="entry name" value="PAP2"/>
    <property type="match status" value="1"/>
</dbReference>
<dbReference type="RefSeq" id="WP_378589081.1">
    <property type="nucleotide sequence ID" value="NZ_JBHSKD010000008.1"/>
</dbReference>
<evidence type="ECO:0000256" key="6">
    <source>
        <dbReference type="ARBA" id="ARBA00023136"/>
    </source>
</evidence>
<evidence type="ECO:0000259" key="8">
    <source>
        <dbReference type="SMART" id="SM00014"/>
    </source>
</evidence>
<dbReference type="Gene3D" id="1.20.144.10">
    <property type="entry name" value="Phosphatidic acid phosphatase type 2/haloperoxidase"/>
    <property type="match status" value="1"/>
</dbReference>
<accession>A0ABW0BIN9</accession>
<dbReference type="SMART" id="SM00014">
    <property type="entry name" value="acidPPc"/>
    <property type="match status" value="1"/>
</dbReference>
<gene>
    <name evidence="9" type="ORF">ACFPGP_08050</name>
</gene>
<evidence type="ECO:0000313" key="9">
    <source>
        <dbReference type="EMBL" id="MFC5176621.1"/>
    </source>
</evidence>
<dbReference type="Proteomes" id="UP001596087">
    <property type="component" value="Unassembled WGS sequence"/>
</dbReference>
<comment type="caution">
    <text evidence="9">The sequence shown here is derived from an EMBL/GenBank/DDBJ whole genome shotgun (WGS) entry which is preliminary data.</text>
</comment>
<keyword evidence="10" id="KW-1185">Reference proteome</keyword>
<feature type="transmembrane region" description="Helical" evidence="7">
    <location>
        <begin position="69"/>
        <end position="92"/>
    </location>
</feature>
<protein>
    <submittedName>
        <fullName evidence="9">Phosphatase PAP2 family protein</fullName>
    </submittedName>
</protein>
<keyword evidence="5 7" id="KW-1133">Transmembrane helix</keyword>
<dbReference type="PANTHER" id="PTHR14969">
    <property type="entry name" value="SPHINGOSINE-1-PHOSPHATE PHOSPHOHYDROLASE"/>
    <property type="match status" value="1"/>
</dbReference>
<comment type="subcellular location">
    <subcellularLocation>
        <location evidence="1">Cell membrane</location>
        <topology evidence="1">Multi-pass membrane protein</topology>
    </subcellularLocation>
</comment>
<dbReference type="InterPro" id="IPR000326">
    <property type="entry name" value="PAP2/HPO"/>
</dbReference>
<evidence type="ECO:0000256" key="7">
    <source>
        <dbReference type="SAM" id="Phobius"/>
    </source>
</evidence>
<evidence type="ECO:0000256" key="3">
    <source>
        <dbReference type="ARBA" id="ARBA00022692"/>
    </source>
</evidence>
<proteinExistence type="predicted"/>
<keyword evidence="6 7" id="KW-0472">Membrane</keyword>
<keyword evidence="4" id="KW-0378">Hydrolase</keyword>
<dbReference type="InterPro" id="IPR036938">
    <property type="entry name" value="PAP2/HPO_sf"/>
</dbReference>
<evidence type="ECO:0000256" key="2">
    <source>
        <dbReference type="ARBA" id="ARBA00022475"/>
    </source>
</evidence>
<evidence type="ECO:0000256" key="4">
    <source>
        <dbReference type="ARBA" id="ARBA00022801"/>
    </source>
</evidence>
<dbReference type="SUPFAM" id="SSF48317">
    <property type="entry name" value="Acid phosphatase/Vanadium-dependent haloperoxidase"/>
    <property type="match status" value="1"/>
</dbReference>
<organism evidence="9 10">
    <name type="scientific">Nocardioides taihuensis</name>
    <dbReference type="NCBI Taxonomy" id="1835606"/>
    <lineage>
        <taxon>Bacteria</taxon>
        <taxon>Bacillati</taxon>
        <taxon>Actinomycetota</taxon>
        <taxon>Actinomycetes</taxon>
        <taxon>Propionibacteriales</taxon>
        <taxon>Nocardioidaceae</taxon>
        <taxon>Nocardioides</taxon>
    </lineage>
</organism>
<reference evidence="10" key="1">
    <citation type="journal article" date="2019" name="Int. J. Syst. Evol. Microbiol.">
        <title>The Global Catalogue of Microorganisms (GCM) 10K type strain sequencing project: providing services to taxonomists for standard genome sequencing and annotation.</title>
        <authorList>
            <consortium name="The Broad Institute Genomics Platform"/>
            <consortium name="The Broad Institute Genome Sequencing Center for Infectious Disease"/>
            <person name="Wu L."/>
            <person name="Ma J."/>
        </authorList>
    </citation>
    <scope>NUCLEOTIDE SEQUENCE [LARGE SCALE GENOMIC DNA]</scope>
    <source>
        <strain evidence="10">DFY41</strain>
    </source>
</reference>
<feature type="domain" description="Phosphatidic acid phosphatase type 2/haloperoxidase" evidence="8">
    <location>
        <begin position="68"/>
        <end position="177"/>
    </location>
</feature>
<name>A0ABW0BIN9_9ACTN</name>
<sequence>MATSDAGVLWAPVQESWFGAFERVAGATPWLHTPARLFAVYGVVLFAAALLLAWWVARRDDGPERVTAALCAPVGVLVAVGVNQLLGTVFAEPRPYAVLPDALVLVARSTDYSFPSDHAVMAGAVAAGVLLVDRTLGLVTAALAVLMAFTRVYVGAHWPLDVAAGLLVGAAVALATYAVARPLVHRAVTALAGTPARPLVTARTPPRRPAGPRPA</sequence>
<feature type="transmembrane region" description="Helical" evidence="7">
    <location>
        <begin position="38"/>
        <end position="57"/>
    </location>
</feature>
<keyword evidence="3 7" id="KW-0812">Transmembrane</keyword>
<dbReference type="PANTHER" id="PTHR14969:SF62">
    <property type="entry name" value="DECAPRENYLPHOSPHORYL-5-PHOSPHORIBOSE PHOSPHATASE RV3807C-RELATED"/>
    <property type="match status" value="1"/>
</dbReference>
<evidence type="ECO:0000313" key="10">
    <source>
        <dbReference type="Proteomes" id="UP001596087"/>
    </source>
</evidence>
<dbReference type="EMBL" id="JBHSKD010000008">
    <property type="protein sequence ID" value="MFC5176621.1"/>
    <property type="molecule type" value="Genomic_DNA"/>
</dbReference>
<evidence type="ECO:0000256" key="5">
    <source>
        <dbReference type="ARBA" id="ARBA00022989"/>
    </source>
</evidence>
<evidence type="ECO:0000256" key="1">
    <source>
        <dbReference type="ARBA" id="ARBA00004651"/>
    </source>
</evidence>
<keyword evidence="2" id="KW-1003">Cell membrane</keyword>
<feature type="transmembrane region" description="Helical" evidence="7">
    <location>
        <begin position="162"/>
        <end position="180"/>
    </location>
</feature>